<keyword evidence="2" id="KW-0862">Zinc</keyword>
<dbReference type="InterPro" id="IPR011011">
    <property type="entry name" value="Znf_FYVE_PHD"/>
</dbReference>
<dbReference type="SUPFAM" id="SSF57903">
    <property type="entry name" value="FYVE/PHD zinc finger"/>
    <property type="match status" value="1"/>
</dbReference>
<reference evidence="5" key="1">
    <citation type="journal article" date="2022" name="Cell">
        <title>Repeat-based holocentromeres influence genome architecture and karyotype evolution.</title>
        <authorList>
            <person name="Hofstatter P.G."/>
            <person name="Thangavel G."/>
            <person name="Lux T."/>
            <person name="Neumann P."/>
            <person name="Vondrak T."/>
            <person name="Novak P."/>
            <person name="Zhang M."/>
            <person name="Costa L."/>
            <person name="Castellani M."/>
            <person name="Scott A."/>
            <person name="Toegelov H."/>
            <person name="Fuchs J."/>
            <person name="Mata-Sucre Y."/>
            <person name="Dias Y."/>
            <person name="Vanzela A.L.L."/>
            <person name="Huettel B."/>
            <person name="Almeida C.C.S."/>
            <person name="Simkova H."/>
            <person name="Souza G."/>
            <person name="Pedrosa-Harand A."/>
            <person name="Macas J."/>
            <person name="Mayer K.F.X."/>
            <person name="Houben A."/>
            <person name="Marques A."/>
        </authorList>
    </citation>
    <scope>NUCLEOTIDE SEQUENCE</scope>
    <source>
        <strain evidence="5">RhyBre1mFocal</strain>
    </source>
</reference>
<proteinExistence type="predicted"/>
<dbReference type="PANTHER" id="PTHR33779">
    <property type="entry name" value="EXPRESSED PROTEIN"/>
    <property type="match status" value="1"/>
</dbReference>
<dbReference type="EMBL" id="JAMQYH010000005">
    <property type="protein sequence ID" value="KAJ1687225.1"/>
    <property type="molecule type" value="Genomic_DNA"/>
</dbReference>
<evidence type="ECO:0000259" key="4">
    <source>
        <dbReference type="Pfam" id="PF25054"/>
    </source>
</evidence>
<keyword evidence="1" id="KW-0479">Metal-binding</keyword>
<name>A0A9Q0HIX3_9POAL</name>
<dbReference type="PANTHER" id="PTHR33779:SF1">
    <property type="entry name" value="EXPRESSED PROTEIN"/>
    <property type="match status" value="1"/>
</dbReference>
<dbReference type="InterPro" id="IPR056874">
    <property type="entry name" value="PHD_dom_pln"/>
</dbReference>
<dbReference type="Proteomes" id="UP001151287">
    <property type="component" value="Unassembled WGS sequence"/>
</dbReference>
<dbReference type="Pfam" id="PF25054">
    <property type="entry name" value="PHD_pln"/>
    <property type="match status" value="1"/>
</dbReference>
<feature type="compositionally biased region" description="Basic and acidic residues" evidence="3">
    <location>
        <begin position="63"/>
        <end position="75"/>
    </location>
</feature>
<feature type="domain" description="PHD-type zinc finger plants" evidence="4">
    <location>
        <begin position="13"/>
        <end position="55"/>
    </location>
</feature>
<dbReference type="AlphaFoldDB" id="A0A9Q0HIX3"/>
<dbReference type="GO" id="GO:0008270">
    <property type="term" value="F:zinc ion binding"/>
    <property type="evidence" value="ECO:0007669"/>
    <property type="project" value="UniProtKB-KW"/>
</dbReference>
<comment type="caution">
    <text evidence="5">The sequence shown here is derived from an EMBL/GenBank/DDBJ whole genome shotgun (WGS) entry which is preliminary data.</text>
</comment>
<keyword evidence="6" id="KW-1185">Reference proteome</keyword>
<feature type="region of interest" description="Disordered" evidence="3">
    <location>
        <begin position="63"/>
        <end position="83"/>
    </location>
</feature>
<evidence type="ECO:0000256" key="3">
    <source>
        <dbReference type="SAM" id="MobiDB-lite"/>
    </source>
</evidence>
<organism evidence="5 6">
    <name type="scientific">Rhynchospora breviuscula</name>
    <dbReference type="NCBI Taxonomy" id="2022672"/>
    <lineage>
        <taxon>Eukaryota</taxon>
        <taxon>Viridiplantae</taxon>
        <taxon>Streptophyta</taxon>
        <taxon>Embryophyta</taxon>
        <taxon>Tracheophyta</taxon>
        <taxon>Spermatophyta</taxon>
        <taxon>Magnoliopsida</taxon>
        <taxon>Liliopsida</taxon>
        <taxon>Poales</taxon>
        <taxon>Cyperaceae</taxon>
        <taxon>Cyperoideae</taxon>
        <taxon>Rhynchosporeae</taxon>
        <taxon>Rhynchospora</taxon>
    </lineage>
</organism>
<accession>A0A9Q0HIX3</accession>
<sequence length="157" mass="17920">MGSKGGAQLVVCCMCGDQGLRDELFRCKTCFFRSQHTYCSDLYLKTESYRACNWCLREETAKPLDKDQESNKDSDLQSSSSIYSNGVMNGAGVKLHQRTFSSQLNKPIKKQKLLNRSVSDMTDRMRTEEVSPSTISKGKYQFRGKVRRYKLLEEVSS</sequence>
<evidence type="ECO:0000313" key="6">
    <source>
        <dbReference type="Proteomes" id="UP001151287"/>
    </source>
</evidence>
<protein>
    <recommendedName>
        <fullName evidence="4">PHD-type zinc finger plants domain-containing protein</fullName>
    </recommendedName>
</protein>
<dbReference type="OrthoDB" id="1935489at2759"/>
<gene>
    <name evidence="5" type="ORF">LUZ63_018615</name>
</gene>
<evidence type="ECO:0000256" key="1">
    <source>
        <dbReference type="ARBA" id="ARBA00022771"/>
    </source>
</evidence>
<evidence type="ECO:0000256" key="2">
    <source>
        <dbReference type="ARBA" id="ARBA00022833"/>
    </source>
</evidence>
<evidence type="ECO:0000313" key="5">
    <source>
        <dbReference type="EMBL" id="KAJ1687225.1"/>
    </source>
</evidence>
<keyword evidence="1" id="KW-0863">Zinc-finger</keyword>